<comment type="similarity">
    <text evidence="2">Belongs to the DoxX family.</text>
</comment>
<evidence type="ECO:0000256" key="5">
    <source>
        <dbReference type="ARBA" id="ARBA00022989"/>
    </source>
</evidence>
<keyword evidence="5 7" id="KW-1133">Transmembrane helix</keyword>
<evidence type="ECO:0000256" key="6">
    <source>
        <dbReference type="ARBA" id="ARBA00023136"/>
    </source>
</evidence>
<keyword evidence="6 7" id="KW-0472">Membrane</keyword>
<feature type="transmembrane region" description="Helical" evidence="7">
    <location>
        <begin position="140"/>
        <end position="162"/>
    </location>
</feature>
<dbReference type="RefSeq" id="WP_269445026.1">
    <property type="nucleotide sequence ID" value="NZ_CP097463.1"/>
</dbReference>
<organism evidence="8 9">
    <name type="scientific">Jatrophihabitans cynanchi</name>
    <dbReference type="NCBI Taxonomy" id="2944128"/>
    <lineage>
        <taxon>Bacteria</taxon>
        <taxon>Bacillati</taxon>
        <taxon>Actinomycetota</taxon>
        <taxon>Actinomycetes</taxon>
        <taxon>Jatrophihabitantales</taxon>
        <taxon>Jatrophihabitantaceae</taxon>
        <taxon>Jatrophihabitans</taxon>
    </lineage>
</organism>
<dbReference type="InterPro" id="IPR051907">
    <property type="entry name" value="DoxX-like_oxidoreductase"/>
</dbReference>
<keyword evidence="9" id="KW-1185">Reference proteome</keyword>
<dbReference type="PANTHER" id="PTHR33452:SF1">
    <property type="entry name" value="INNER MEMBRANE PROTEIN YPHA-RELATED"/>
    <property type="match status" value="1"/>
</dbReference>
<protein>
    <submittedName>
        <fullName evidence="8">DoxX family protein</fullName>
    </submittedName>
</protein>
<evidence type="ECO:0000256" key="4">
    <source>
        <dbReference type="ARBA" id="ARBA00022692"/>
    </source>
</evidence>
<dbReference type="PANTHER" id="PTHR33452">
    <property type="entry name" value="OXIDOREDUCTASE CATD-RELATED"/>
    <property type="match status" value="1"/>
</dbReference>
<evidence type="ECO:0000313" key="8">
    <source>
        <dbReference type="EMBL" id="WAX58485.1"/>
    </source>
</evidence>
<sequence length="170" mass="17704">MIASDLSVLILRIGLAVVFIAHGYNHVFGGGKIAGTARWFAGLGMRPGMLHAWTASLTELGAGLLLLLGLATPLGCAGVIGTMAVAFVTNHVRNGFFIFRPGEGYEYVLTLMIAAAALGGIGAGRWSLDHTIGWFEPAGWPGFTLAVVAGLGGAAVLLAACWRPDREAER</sequence>
<dbReference type="Pfam" id="PF07681">
    <property type="entry name" value="DoxX"/>
    <property type="match status" value="1"/>
</dbReference>
<feature type="transmembrane region" description="Helical" evidence="7">
    <location>
        <begin position="60"/>
        <end position="87"/>
    </location>
</feature>
<keyword evidence="4 7" id="KW-0812">Transmembrane</keyword>
<comment type="subcellular location">
    <subcellularLocation>
        <location evidence="1">Cell membrane</location>
        <topology evidence="1">Multi-pass membrane protein</topology>
    </subcellularLocation>
</comment>
<dbReference type="Proteomes" id="UP001164693">
    <property type="component" value="Chromosome"/>
</dbReference>
<dbReference type="EMBL" id="CP097463">
    <property type="protein sequence ID" value="WAX58485.1"/>
    <property type="molecule type" value="Genomic_DNA"/>
</dbReference>
<evidence type="ECO:0000256" key="3">
    <source>
        <dbReference type="ARBA" id="ARBA00022475"/>
    </source>
</evidence>
<proteinExistence type="inferred from homology"/>
<dbReference type="InterPro" id="IPR032808">
    <property type="entry name" value="DoxX"/>
</dbReference>
<feature type="transmembrane region" description="Helical" evidence="7">
    <location>
        <begin position="6"/>
        <end position="24"/>
    </location>
</feature>
<evidence type="ECO:0000313" key="9">
    <source>
        <dbReference type="Proteomes" id="UP001164693"/>
    </source>
</evidence>
<gene>
    <name evidence="8" type="ORF">M6B22_06895</name>
</gene>
<evidence type="ECO:0000256" key="1">
    <source>
        <dbReference type="ARBA" id="ARBA00004651"/>
    </source>
</evidence>
<feature type="transmembrane region" description="Helical" evidence="7">
    <location>
        <begin position="107"/>
        <end position="128"/>
    </location>
</feature>
<evidence type="ECO:0000256" key="7">
    <source>
        <dbReference type="SAM" id="Phobius"/>
    </source>
</evidence>
<name>A0ABY7K3B3_9ACTN</name>
<evidence type="ECO:0000256" key="2">
    <source>
        <dbReference type="ARBA" id="ARBA00006679"/>
    </source>
</evidence>
<reference evidence="8" key="1">
    <citation type="submission" date="2022-05" db="EMBL/GenBank/DDBJ databases">
        <title>Jatrophihabitans sp. SB3-54 whole genome sequence.</title>
        <authorList>
            <person name="Suh M.K."/>
            <person name="Eom M.K."/>
            <person name="Kim J.S."/>
            <person name="Kim H.S."/>
            <person name="Do H.E."/>
            <person name="Shin Y.K."/>
            <person name="Lee J.-S."/>
        </authorList>
    </citation>
    <scope>NUCLEOTIDE SEQUENCE</scope>
    <source>
        <strain evidence="8">SB3-54</strain>
    </source>
</reference>
<keyword evidence="3" id="KW-1003">Cell membrane</keyword>
<accession>A0ABY7K3B3</accession>